<proteinExistence type="predicted"/>
<sequence length="204" mass="21739">MTRTNRFKAAVLAGASAVTLLLLAQMARAQDDDNSRDFVVRGQVPKVCTIASPTIGAGQVVNFLSLTGGTLQVDQLTDPVTLSTRAASAQVNFAAVCNYAHQIMLESQNNGLWRSELGLTPAPTGFSDAVPYTATLAWGPVNSRFEADASARRIRDSAQLVDQPVVGDVTLRLDIQPGATNLQTNAPLVSGVYRDTLRLTVEPQ</sequence>
<dbReference type="KEGG" id="cfh:C1707_16545"/>
<feature type="signal peptide" evidence="1">
    <location>
        <begin position="1"/>
        <end position="29"/>
    </location>
</feature>
<evidence type="ECO:0008006" key="6">
    <source>
        <dbReference type="Google" id="ProtNLM"/>
    </source>
</evidence>
<dbReference type="OrthoDB" id="7504580at2"/>
<dbReference type="AlphaFoldDB" id="A0A2N5CTJ2"/>
<dbReference type="EMBL" id="PJRQ01000023">
    <property type="protein sequence ID" value="PLR15387.1"/>
    <property type="molecule type" value="Genomic_DNA"/>
</dbReference>
<keyword evidence="1" id="KW-0732">Signal</keyword>
<dbReference type="Proteomes" id="UP000281192">
    <property type="component" value="Chromosome"/>
</dbReference>
<name>A0A2N5CTJ2_9CAUL</name>
<evidence type="ECO:0000313" key="4">
    <source>
        <dbReference type="Proteomes" id="UP000234483"/>
    </source>
</evidence>
<gene>
    <name evidence="2" type="ORF">C1707_16545</name>
    <name evidence="3" type="ORF">CFHF_12120</name>
</gene>
<dbReference type="EMBL" id="CP026100">
    <property type="protein sequence ID" value="AYV47737.1"/>
    <property type="molecule type" value="Genomic_DNA"/>
</dbReference>
<dbReference type="RefSeq" id="WP_101713273.1">
    <property type="nucleotide sequence ID" value="NZ_CP026100.1"/>
</dbReference>
<dbReference type="Proteomes" id="UP000234483">
    <property type="component" value="Unassembled WGS sequence"/>
</dbReference>
<protein>
    <recommendedName>
        <fullName evidence="6">Spore coat protein U domain-containing protein</fullName>
    </recommendedName>
</protein>
<reference evidence="3 4" key="1">
    <citation type="submission" date="2017-12" db="EMBL/GenBank/DDBJ databases">
        <title>The genome sequence of Caulobacter flavus CGMCC1 15093.</title>
        <authorList>
            <person name="Gao J."/>
            <person name="Mao X."/>
            <person name="Sun J."/>
        </authorList>
    </citation>
    <scope>NUCLEOTIDE SEQUENCE [LARGE SCALE GENOMIC DNA]</scope>
    <source>
        <strain evidence="3 4">CGMCC1 15093</strain>
    </source>
</reference>
<evidence type="ECO:0000256" key="1">
    <source>
        <dbReference type="SAM" id="SignalP"/>
    </source>
</evidence>
<accession>A0A2N5CTJ2</accession>
<organism evidence="3 4">
    <name type="scientific">Caulobacter flavus</name>
    <dbReference type="NCBI Taxonomy" id="1679497"/>
    <lineage>
        <taxon>Bacteria</taxon>
        <taxon>Pseudomonadati</taxon>
        <taxon>Pseudomonadota</taxon>
        <taxon>Alphaproteobacteria</taxon>
        <taxon>Caulobacterales</taxon>
        <taxon>Caulobacteraceae</taxon>
        <taxon>Caulobacter</taxon>
    </lineage>
</organism>
<evidence type="ECO:0000313" key="3">
    <source>
        <dbReference type="EMBL" id="PLR15387.1"/>
    </source>
</evidence>
<keyword evidence="5" id="KW-1185">Reference proteome</keyword>
<evidence type="ECO:0000313" key="5">
    <source>
        <dbReference type="Proteomes" id="UP000281192"/>
    </source>
</evidence>
<evidence type="ECO:0000313" key="2">
    <source>
        <dbReference type="EMBL" id="AYV47737.1"/>
    </source>
</evidence>
<feature type="chain" id="PRO_5044577935" description="Spore coat protein U domain-containing protein" evidence="1">
    <location>
        <begin position="30"/>
        <end position="204"/>
    </location>
</feature>
<reference evidence="2 5" key="2">
    <citation type="submission" date="2018-01" db="EMBL/GenBank/DDBJ databases">
        <title>Complete genome sequence of Caulobacter flavus RHGG3.</title>
        <authorList>
            <person name="Yang E."/>
        </authorList>
    </citation>
    <scope>NUCLEOTIDE SEQUENCE [LARGE SCALE GENOMIC DNA]</scope>
    <source>
        <strain evidence="2 5">RHGG3</strain>
    </source>
</reference>